<dbReference type="RefSeq" id="XP_009031412.1">
    <property type="nucleotide sequence ID" value="XM_009033164.1"/>
</dbReference>
<dbReference type="InterPro" id="IPR011598">
    <property type="entry name" value="bHLH_dom"/>
</dbReference>
<gene>
    <name evidence="10" type="primary">20196293</name>
    <name evidence="9" type="ORF">HELRODRAFT_135526</name>
</gene>
<dbReference type="InterPro" id="IPR001067">
    <property type="entry name" value="Nuc_translocat"/>
</dbReference>
<dbReference type="AlphaFoldDB" id="T1EI93"/>
<keyword evidence="3" id="KW-0805">Transcription regulation</keyword>
<reference evidence="11" key="1">
    <citation type="submission" date="2012-12" db="EMBL/GenBank/DDBJ databases">
        <authorList>
            <person name="Hellsten U."/>
            <person name="Grimwood J."/>
            <person name="Chapman J.A."/>
            <person name="Shapiro H."/>
            <person name="Aerts A."/>
            <person name="Otillar R.P."/>
            <person name="Terry A.Y."/>
            <person name="Boore J.L."/>
            <person name="Simakov O."/>
            <person name="Marletaz F."/>
            <person name="Cho S.-J."/>
            <person name="Edsinger-Gonzales E."/>
            <person name="Havlak P."/>
            <person name="Kuo D.-H."/>
            <person name="Larsson T."/>
            <person name="Lv J."/>
            <person name="Arendt D."/>
            <person name="Savage R."/>
            <person name="Osoegawa K."/>
            <person name="de Jong P."/>
            <person name="Lindberg D.R."/>
            <person name="Seaver E.C."/>
            <person name="Weisblat D.A."/>
            <person name="Putnam N.H."/>
            <person name="Grigoriev I.V."/>
            <person name="Rokhsar D.S."/>
        </authorList>
    </citation>
    <scope>NUCLEOTIDE SEQUENCE</scope>
</reference>
<evidence type="ECO:0000256" key="2">
    <source>
        <dbReference type="ARBA" id="ARBA00022737"/>
    </source>
</evidence>
<evidence type="ECO:0000256" key="3">
    <source>
        <dbReference type="ARBA" id="ARBA00023015"/>
    </source>
</evidence>
<dbReference type="Proteomes" id="UP000015101">
    <property type="component" value="Unassembled WGS sequence"/>
</dbReference>
<dbReference type="Pfam" id="PF00989">
    <property type="entry name" value="PAS"/>
    <property type="match status" value="1"/>
</dbReference>
<keyword evidence="11" id="KW-1185">Reference proteome</keyword>
<reference evidence="10" key="3">
    <citation type="submission" date="2015-06" db="UniProtKB">
        <authorList>
            <consortium name="EnsemblMetazoa"/>
        </authorList>
    </citation>
    <scope>IDENTIFICATION</scope>
</reference>
<dbReference type="GO" id="GO:0005737">
    <property type="term" value="C:cytoplasm"/>
    <property type="evidence" value="ECO:0007669"/>
    <property type="project" value="InterPro"/>
</dbReference>
<dbReference type="KEGG" id="hro:HELRODRAFT_135526"/>
<dbReference type="Gene3D" id="3.30.450.20">
    <property type="entry name" value="PAS domain"/>
    <property type="match status" value="1"/>
</dbReference>
<feature type="domain" description="PAS" evidence="7">
    <location>
        <begin position="60"/>
        <end position="123"/>
    </location>
</feature>
<evidence type="ECO:0000313" key="9">
    <source>
        <dbReference type="EMBL" id="ESN90484.1"/>
    </source>
</evidence>
<dbReference type="PANTHER" id="PTHR23043">
    <property type="entry name" value="HYPOXIA-INDUCIBLE FACTOR 1 ALPHA"/>
    <property type="match status" value="1"/>
</dbReference>
<evidence type="ECO:0000313" key="10">
    <source>
        <dbReference type="EnsemblMetazoa" id="HelroP135526"/>
    </source>
</evidence>
<dbReference type="PANTHER" id="PTHR23043:SF17">
    <property type="entry name" value="PROTEIN SIMILAR"/>
    <property type="match status" value="1"/>
</dbReference>
<dbReference type="GeneID" id="20196293"/>
<feature type="domain" description="BHLH" evidence="8">
    <location>
        <begin position="1"/>
        <end position="41"/>
    </location>
</feature>
<dbReference type="SUPFAM" id="SSF55785">
    <property type="entry name" value="PYP-like sensor domain (PAS domain)"/>
    <property type="match status" value="1"/>
</dbReference>
<evidence type="ECO:0000256" key="1">
    <source>
        <dbReference type="ARBA" id="ARBA00004123"/>
    </source>
</evidence>
<dbReference type="GO" id="GO:0005667">
    <property type="term" value="C:transcription regulator complex"/>
    <property type="evidence" value="ECO:0007669"/>
    <property type="project" value="InterPro"/>
</dbReference>
<comment type="subcellular location">
    <subcellularLocation>
        <location evidence="1">Nucleus</location>
    </subcellularLocation>
</comment>
<dbReference type="InterPro" id="IPR013767">
    <property type="entry name" value="PAS_fold"/>
</dbReference>
<evidence type="ECO:0008006" key="12">
    <source>
        <dbReference type="Google" id="ProtNLM"/>
    </source>
</evidence>
<dbReference type="InterPro" id="IPR035965">
    <property type="entry name" value="PAS-like_dom_sf"/>
</dbReference>
<dbReference type="Pfam" id="PF23171">
    <property type="entry name" value="bHLH_HIF1A"/>
    <property type="match status" value="1"/>
</dbReference>
<dbReference type="CDD" id="cd00130">
    <property type="entry name" value="PAS"/>
    <property type="match status" value="1"/>
</dbReference>
<organism evidence="10 11">
    <name type="scientific">Helobdella robusta</name>
    <name type="common">Californian leech</name>
    <dbReference type="NCBI Taxonomy" id="6412"/>
    <lineage>
        <taxon>Eukaryota</taxon>
        <taxon>Metazoa</taxon>
        <taxon>Spiralia</taxon>
        <taxon>Lophotrochozoa</taxon>
        <taxon>Annelida</taxon>
        <taxon>Clitellata</taxon>
        <taxon>Hirudinea</taxon>
        <taxon>Rhynchobdellida</taxon>
        <taxon>Glossiphoniidae</taxon>
        <taxon>Helobdella</taxon>
    </lineage>
</organism>
<dbReference type="PROSITE" id="PS50888">
    <property type="entry name" value="BHLH"/>
    <property type="match status" value="1"/>
</dbReference>
<evidence type="ECO:0000256" key="5">
    <source>
        <dbReference type="ARBA" id="ARBA00023163"/>
    </source>
</evidence>
<evidence type="ECO:0000259" key="8">
    <source>
        <dbReference type="PROSITE" id="PS50888"/>
    </source>
</evidence>
<keyword evidence="2" id="KW-0677">Repeat</keyword>
<dbReference type="EMBL" id="AMQM01002266">
    <property type="status" value="NOT_ANNOTATED_CDS"/>
    <property type="molecule type" value="Genomic_DNA"/>
</dbReference>
<evidence type="ECO:0000259" key="7">
    <source>
        <dbReference type="PROSITE" id="PS50112"/>
    </source>
</evidence>
<dbReference type="HOGENOM" id="CLU_2020997_0_0_1"/>
<dbReference type="EMBL" id="KB097753">
    <property type="protein sequence ID" value="ESN90484.1"/>
    <property type="molecule type" value="Genomic_DNA"/>
</dbReference>
<dbReference type="GO" id="GO:0005634">
    <property type="term" value="C:nucleus"/>
    <property type="evidence" value="ECO:0007669"/>
    <property type="project" value="UniProtKB-SubCell"/>
</dbReference>
<evidence type="ECO:0000256" key="6">
    <source>
        <dbReference type="ARBA" id="ARBA00023242"/>
    </source>
</evidence>
<evidence type="ECO:0000313" key="11">
    <source>
        <dbReference type="Proteomes" id="UP000015101"/>
    </source>
</evidence>
<dbReference type="CTD" id="20196293"/>
<proteinExistence type="predicted"/>
<dbReference type="PRINTS" id="PR00785">
    <property type="entry name" value="NCTRNSLOCATR"/>
</dbReference>
<dbReference type="OrthoDB" id="6021714at2759"/>
<dbReference type="OMA" id="YYKAING"/>
<sequence length="123" mass="13956">RSKESEIFNSLIKEIPLSGEILTQLDKASVIRLAITHLKIRSFFLFGNKDVVCTFSSNELESKLNKLYYKAINGFIIVLTNAGSLVYVTENIKQHLGLSQIDMLGQNILDFIHPCDHDEIKDM</sequence>
<reference evidence="9 11" key="2">
    <citation type="journal article" date="2013" name="Nature">
        <title>Insights into bilaterian evolution from three spiralian genomes.</title>
        <authorList>
            <person name="Simakov O."/>
            <person name="Marletaz F."/>
            <person name="Cho S.J."/>
            <person name="Edsinger-Gonzales E."/>
            <person name="Havlak P."/>
            <person name="Hellsten U."/>
            <person name="Kuo D.H."/>
            <person name="Larsson T."/>
            <person name="Lv J."/>
            <person name="Arendt D."/>
            <person name="Savage R."/>
            <person name="Osoegawa K."/>
            <person name="de Jong P."/>
            <person name="Grimwood J."/>
            <person name="Chapman J.A."/>
            <person name="Shapiro H."/>
            <person name="Aerts A."/>
            <person name="Otillar R.P."/>
            <person name="Terry A.Y."/>
            <person name="Boore J.L."/>
            <person name="Grigoriev I.V."/>
            <person name="Lindberg D.R."/>
            <person name="Seaver E.C."/>
            <person name="Weisblat D.A."/>
            <person name="Putnam N.H."/>
            <person name="Rokhsar D.S."/>
        </authorList>
    </citation>
    <scope>NUCLEOTIDE SEQUENCE</scope>
</reference>
<dbReference type="InterPro" id="IPR000014">
    <property type="entry name" value="PAS"/>
</dbReference>
<dbReference type="eggNOG" id="KOG3558">
    <property type="taxonomic scope" value="Eukaryota"/>
</dbReference>
<evidence type="ECO:0000256" key="4">
    <source>
        <dbReference type="ARBA" id="ARBA00023125"/>
    </source>
</evidence>
<protein>
    <recommendedName>
        <fullName evidence="12">PAS domain-containing protein</fullName>
    </recommendedName>
</protein>
<dbReference type="EnsemblMetazoa" id="HelroT135526">
    <property type="protein sequence ID" value="HelroP135526"/>
    <property type="gene ID" value="HelroG135526"/>
</dbReference>
<keyword evidence="4" id="KW-0238">DNA-binding</keyword>
<dbReference type="PROSITE" id="PS50112">
    <property type="entry name" value="PAS"/>
    <property type="match status" value="1"/>
</dbReference>
<name>T1EI93_HELRO</name>
<dbReference type="STRING" id="6412.T1EI93"/>
<keyword evidence="5" id="KW-0804">Transcription</keyword>
<dbReference type="InParanoid" id="T1EI93"/>
<dbReference type="GO" id="GO:0003700">
    <property type="term" value="F:DNA-binding transcription factor activity"/>
    <property type="evidence" value="ECO:0007669"/>
    <property type="project" value="InterPro"/>
</dbReference>
<accession>T1EI93</accession>
<keyword evidence="6" id="KW-0539">Nucleus</keyword>
<dbReference type="GO" id="GO:0003677">
    <property type="term" value="F:DNA binding"/>
    <property type="evidence" value="ECO:0007669"/>
    <property type="project" value="UniProtKB-KW"/>
</dbReference>
<dbReference type="GO" id="GO:0046983">
    <property type="term" value="F:protein dimerization activity"/>
    <property type="evidence" value="ECO:0007669"/>
    <property type="project" value="InterPro"/>
</dbReference>